<feature type="region of interest" description="Disordered" evidence="1">
    <location>
        <begin position="249"/>
        <end position="311"/>
    </location>
</feature>
<evidence type="ECO:0000313" key="4">
    <source>
        <dbReference type="Proteomes" id="UP000094020"/>
    </source>
</evidence>
<dbReference type="OrthoDB" id="2564488at2759"/>
<reference evidence="2" key="3">
    <citation type="submission" date="2016-07" db="EMBL/GenBank/DDBJ databases">
        <title>Evolution of pathogenesis and genome organization in the Tremellales.</title>
        <authorList>
            <person name="Cuomo C."/>
            <person name="Litvintseva A."/>
            <person name="Heitman J."/>
            <person name="Chen Y."/>
            <person name="Sun S."/>
            <person name="Springer D."/>
            <person name="Dromer F."/>
            <person name="Young S."/>
            <person name="Zeng Q."/>
            <person name="Chapman S."/>
            <person name="Gujja S."/>
            <person name="Saif S."/>
            <person name="Birren B."/>
        </authorList>
    </citation>
    <scope>NUCLEOTIDE SEQUENCE</scope>
    <source>
        <strain evidence="2">CBS 10737</strain>
    </source>
</reference>
<evidence type="ECO:0000256" key="1">
    <source>
        <dbReference type="SAM" id="MobiDB-lite"/>
    </source>
</evidence>
<proteinExistence type="predicted"/>
<dbReference type="KEGG" id="kpin:30172837"/>
<dbReference type="Proteomes" id="UP000094020">
    <property type="component" value="Chromosome 5"/>
</dbReference>
<dbReference type="EMBL" id="KI894011">
    <property type="protein sequence ID" value="OCF49937.1"/>
    <property type="molecule type" value="Genomic_DNA"/>
</dbReference>
<accession>A0A1B9I323</accession>
<gene>
    <name evidence="2" type="ORF">I206_04468</name>
    <name evidence="3" type="ORF">I206_103959</name>
</gene>
<dbReference type="AlphaFoldDB" id="A0A1B9I323"/>
<keyword evidence="4" id="KW-1185">Reference proteome</keyword>
<name>A0A1B9I323_9TREE</name>
<reference evidence="3" key="4">
    <citation type="submission" date="2024-02" db="EMBL/GenBank/DDBJ databases">
        <title>Comparative genomics of Cryptococcus and Kwoniella reveals pathogenesis evolution and contrasting modes of karyotype evolution via chromosome fusion or intercentromeric recombination.</title>
        <authorList>
            <person name="Coelho M.A."/>
            <person name="David-Palma M."/>
            <person name="Shea T."/>
            <person name="Bowers K."/>
            <person name="McGinley-Smith S."/>
            <person name="Mohammad A.W."/>
            <person name="Gnirke A."/>
            <person name="Yurkov A.M."/>
            <person name="Nowrousian M."/>
            <person name="Sun S."/>
            <person name="Cuomo C.A."/>
            <person name="Heitman J."/>
        </authorList>
    </citation>
    <scope>NUCLEOTIDE SEQUENCE</scope>
    <source>
        <strain evidence="3">CBS 10737</strain>
    </source>
</reference>
<reference evidence="2" key="1">
    <citation type="submission" date="2013-07" db="EMBL/GenBank/DDBJ databases">
        <title>The Genome Sequence of Cryptococcus pinus CBS10737.</title>
        <authorList>
            <consortium name="The Broad Institute Genome Sequencing Platform"/>
            <person name="Cuomo C."/>
            <person name="Litvintseva A."/>
            <person name="Chen Y."/>
            <person name="Heitman J."/>
            <person name="Sun S."/>
            <person name="Springer D."/>
            <person name="Dromer F."/>
            <person name="Young S.K."/>
            <person name="Zeng Q."/>
            <person name="Gargeya S."/>
            <person name="Fitzgerald M."/>
            <person name="Abouelleil A."/>
            <person name="Alvarado L."/>
            <person name="Berlin A.M."/>
            <person name="Chapman S.B."/>
            <person name="Dewar J."/>
            <person name="Goldberg J."/>
            <person name="Griggs A."/>
            <person name="Gujja S."/>
            <person name="Hansen M."/>
            <person name="Howarth C."/>
            <person name="Imamovic A."/>
            <person name="Larimer J."/>
            <person name="McCowan C."/>
            <person name="Murphy C."/>
            <person name="Pearson M."/>
            <person name="Priest M."/>
            <person name="Roberts A."/>
            <person name="Saif S."/>
            <person name="Shea T."/>
            <person name="Sykes S."/>
            <person name="Wortman J."/>
            <person name="Nusbaum C."/>
            <person name="Birren B."/>
        </authorList>
    </citation>
    <scope>NUCLEOTIDE SEQUENCE [LARGE SCALE GENOMIC DNA]</scope>
    <source>
        <strain evidence="2">CBS 10737</strain>
    </source>
</reference>
<dbReference type="RefSeq" id="XP_019011156.1">
    <property type="nucleotide sequence ID" value="XM_019156198.1"/>
</dbReference>
<feature type="compositionally biased region" description="Polar residues" evidence="1">
    <location>
        <begin position="274"/>
        <end position="289"/>
    </location>
</feature>
<evidence type="ECO:0000313" key="3">
    <source>
        <dbReference type="EMBL" id="WWC70015.1"/>
    </source>
</evidence>
<evidence type="ECO:0000313" key="2">
    <source>
        <dbReference type="EMBL" id="OCF49937.1"/>
    </source>
</evidence>
<dbReference type="GeneID" id="30172837"/>
<dbReference type="EMBL" id="CP144523">
    <property type="protein sequence ID" value="WWC70015.1"/>
    <property type="molecule type" value="Genomic_DNA"/>
</dbReference>
<organism evidence="2">
    <name type="scientific">Kwoniella pini CBS 10737</name>
    <dbReference type="NCBI Taxonomy" id="1296096"/>
    <lineage>
        <taxon>Eukaryota</taxon>
        <taxon>Fungi</taxon>
        <taxon>Dikarya</taxon>
        <taxon>Basidiomycota</taxon>
        <taxon>Agaricomycotina</taxon>
        <taxon>Tremellomycetes</taxon>
        <taxon>Tremellales</taxon>
        <taxon>Cryptococcaceae</taxon>
        <taxon>Kwoniella</taxon>
    </lineage>
</organism>
<protein>
    <submittedName>
        <fullName evidence="2">Uncharacterized protein</fullName>
    </submittedName>
</protein>
<reference evidence="3" key="2">
    <citation type="submission" date="2013-07" db="EMBL/GenBank/DDBJ databases">
        <authorList>
            <consortium name="The Broad Institute Genome Sequencing Platform"/>
            <person name="Cuomo C."/>
            <person name="Litvintseva A."/>
            <person name="Chen Y."/>
            <person name="Heitman J."/>
            <person name="Sun S."/>
            <person name="Springer D."/>
            <person name="Dromer F."/>
            <person name="Young S.K."/>
            <person name="Zeng Q."/>
            <person name="Gargeya S."/>
            <person name="Fitzgerald M."/>
            <person name="Abouelleil A."/>
            <person name="Alvarado L."/>
            <person name="Berlin A.M."/>
            <person name="Chapman S.B."/>
            <person name="Dewar J."/>
            <person name="Goldberg J."/>
            <person name="Griggs A."/>
            <person name="Gujja S."/>
            <person name="Hansen M."/>
            <person name="Howarth C."/>
            <person name="Imamovic A."/>
            <person name="Larimer J."/>
            <person name="McCowan C."/>
            <person name="Murphy C."/>
            <person name="Pearson M."/>
            <person name="Priest M."/>
            <person name="Roberts A."/>
            <person name="Saif S."/>
            <person name="Shea T."/>
            <person name="Sykes S."/>
            <person name="Wortman J."/>
            <person name="Nusbaum C."/>
            <person name="Birren B."/>
        </authorList>
    </citation>
    <scope>NUCLEOTIDE SEQUENCE</scope>
    <source>
        <strain evidence="3">CBS 10737</strain>
    </source>
</reference>
<sequence>MKAERWLKGPLMREFMIDHILCRPSKKLITLANGQGWSNLPNLQINLTQGQTTVNGCTDQDGYWISTTKSIDWSIYEIARRLTHHQLTGQGQGEIKLAVINTNTTLSGNSKKDEKVKERIINPHSCLLSHESGILSPNKLEASKTARERSWQSFELLYWGRIFGESISEDLTFTAEYLPFRLPSKFWRHDTGIPGRIDSTRDSELPGWLGKLRWDPIKDDWPTALVHLRQNLYPTTKWVEQPLHDWGSVWPPITDPPRASSNQLQRKSGDDGNGPTNRTETSLHAQTSDGKNERDHFGIGSYRGETGGKDDSAILVDLMS</sequence>